<sequence length="97" mass="11016">MDLIQKFGHLSKEHKKRSKSISSEESKDDNEDRHLDQRAFNYLLGNFGRSHNDHPDRRSSGAGNMARDIDEWRRSKKKPAASQEGASHEGAPDSQAQ</sequence>
<organism evidence="2 3">
    <name type="scientific">Aspergillus bertholletiae</name>
    <dbReference type="NCBI Taxonomy" id="1226010"/>
    <lineage>
        <taxon>Eukaryota</taxon>
        <taxon>Fungi</taxon>
        <taxon>Dikarya</taxon>
        <taxon>Ascomycota</taxon>
        <taxon>Pezizomycotina</taxon>
        <taxon>Eurotiomycetes</taxon>
        <taxon>Eurotiomycetidae</taxon>
        <taxon>Eurotiales</taxon>
        <taxon>Aspergillaceae</taxon>
        <taxon>Aspergillus</taxon>
        <taxon>Aspergillus subgen. Circumdati</taxon>
    </lineage>
</organism>
<evidence type="ECO:0000256" key="1">
    <source>
        <dbReference type="SAM" id="MobiDB-lite"/>
    </source>
</evidence>
<accession>A0A5N7ATI2</accession>
<feature type="compositionally biased region" description="Basic and acidic residues" evidence="1">
    <location>
        <begin position="22"/>
        <end position="37"/>
    </location>
</feature>
<evidence type="ECO:0000313" key="3">
    <source>
        <dbReference type="Proteomes" id="UP000326198"/>
    </source>
</evidence>
<dbReference type="Proteomes" id="UP000326198">
    <property type="component" value="Unassembled WGS sequence"/>
</dbReference>
<evidence type="ECO:0000313" key="2">
    <source>
        <dbReference type="EMBL" id="KAE8372100.1"/>
    </source>
</evidence>
<dbReference type="AlphaFoldDB" id="A0A5N7ATI2"/>
<protein>
    <submittedName>
        <fullName evidence="2">Uncharacterized protein</fullName>
    </submittedName>
</protein>
<name>A0A5N7ATI2_9EURO</name>
<feature type="region of interest" description="Disordered" evidence="1">
    <location>
        <begin position="1"/>
        <end position="97"/>
    </location>
</feature>
<gene>
    <name evidence="2" type="ORF">BDV26DRAFT_274812</name>
</gene>
<reference evidence="2 3" key="1">
    <citation type="submission" date="2019-04" db="EMBL/GenBank/DDBJ databases">
        <title>Friends and foes A comparative genomics studyof 23 Aspergillus species from section Flavi.</title>
        <authorList>
            <consortium name="DOE Joint Genome Institute"/>
            <person name="Kjaerbolling I."/>
            <person name="Vesth T."/>
            <person name="Frisvad J.C."/>
            <person name="Nybo J.L."/>
            <person name="Theobald S."/>
            <person name="Kildgaard S."/>
            <person name="Isbrandt T."/>
            <person name="Kuo A."/>
            <person name="Sato A."/>
            <person name="Lyhne E.K."/>
            <person name="Kogle M.E."/>
            <person name="Wiebenga A."/>
            <person name="Kun R.S."/>
            <person name="Lubbers R.J."/>
            <person name="Makela M.R."/>
            <person name="Barry K."/>
            <person name="Chovatia M."/>
            <person name="Clum A."/>
            <person name="Daum C."/>
            <person name="Haridas S."/>
            <person name="He G."/>
            <person name="LaButti K."/>
            <person name="Lipzen A."/>
            <person name="Mondo S."/>
            <person name="Riley R."/>
            <person name="Salamov A."/>
            <person name="Simmons B.A."/>
            <person name="Magnuson J.K."/>
            <person name="Henrissat B."/>
            <person name="Mortensen U.H."/>
            <person name="Larsen T.O."/>
            <person name="Devries R.P."/>
            <person name="Grigoriev I.V."/>
            <person name="Machida M."/>
            <person name="Baker S.E."/>
            <person name="Andersen M.R."/>
        </authorList>
    </citation>
    <scope>NUCLEOTIDE SEQUENCE [LARGE SCALE GENOMIC DNA]</scope>
    <source>
        <strain evidence="2 3">IBT 29228</strain>
    </source>
</reference>
<proteinExistence type="predicted"/>
<feature type="compositionally biased region" description="Basic and acidic residues" evidence="1">
    <location>
        <begin position="50"/>
        <end position="59"/>
    </location>
</feature>
<keyword evidence="3" id="KW-1185">Reference proteome</keyword>
<dbReference type="OrthoDB" id="4447675at2759"/>
<dbReference type="EMBL" id="ML736377">
    <property type="protein sequence ID" value="KAE8372100.1"/>
    <property type="molecule type" value="Genomic_DNA"/>
</dbReference>